<dbReference type="Pfam" id="PF03143">
    <property type="entry name" value="GTP_EFTU_D3"/>
    <property type="match status" value="1"/>
</dbReference>
<accession>A0A6G9H8X9</accession>
<dbReference type="SUPFAM" id="SSF50465">
    <property type="entry name" value="EF-Tu/eEF-1alpha/eIF2-gamma C-terminal domain"/>
    <property type="match status" value="1"/>
</dbReference>
<evidence type="ECO:0000256" key="2">
    <source>
        <dbReference type="ARBA" id="ARBA00022768"/>
    </source>
</evidence>
<evidence type="ECO:0000256" key="4">
    <source>
        <dbReference type="ARBA" id="ARBA00023134"/>
    </source>
</evidence>
<dbReference type="KEGG" id="slia:HA039_04470"/>
<dbReference type="RefSeq" id="WP_167036200.1">
    <property type="nucleotide sequence ID" value="NZ_CP050177.1"/>
</dbReference>
<dbReference type="PANTHER" id="PTHR43721:SF22">
    <property type="entry name" value="ELONGATION FACTOR TU, MITOCHONDRIAL"/>
    <property type="match status" value="1"/>
</dbReference>
<evidence type="ECO:0000313" key="7">
    <source>
        <dbReference type="Proteomes" id="UP000501179"/>
    </source>
</evidence>
<organism evidence="6 7">
    <name type="scientific">Streptomyces liangshanensis</name>
    <dbReference type="NCBI Taxonomy" id="2717324"/>
    <lineage>
        <taxon>Bacteria</taxon>
        <taxon>Bacillati</taxon>
        <taxon>Actinomycetota</taxon>
        <taxon>Actinomycetes</taxon>
        <taxon>Kitasatosporales</taxon>
        <taxon>Streptomycetaceae</taxon>
        <taxon>Streptomyces</taxon>
    </lineage>
</organism>
<dbReference type="Gene3D" id="2.40.30.10">
    <property type="entry name" value="Translation factors"/>
    <property type="match status" value="2"/>
</dbReference>
<keyword evidence="4" id="KW-0342">GTP-binding</keyword>
<name>A0A6G9H8X9_9ACTN</name>
<dbReference type="InterPro" id="IPR004160">
    <property type="entry name" value="Transl_elong_EFTu/EF1A_C"/>
</dbReference>
<dbReference type="InterPro" id="IPR009000">
    <property type="entry name" value="Transl_B-barrel_sf"/>
</dbReference>
<dbReference type="SUPFAM" id="SSF50447">
    <property type="entry name" value="Translation proteins"/>
    <property type="match status" value="1"/>
</dbReference>
<evidence type="ECO:0000256" key="3">
    <source>
        <dbReference type="ARBA" id="ARBA00022917"/>
    </source>
</evidence>
<dbReference type="GO" id="GO:0005525">
    <property type="term" value="F:GTP binding"/>
    <property type="evidence" value="ECO:0007669"/>
    <property type="project" value="UniProtKB-KW"/>
</dbReference>
<dbReference type="EMBL" id="CP050177">
    <property type="protein sequence ID" value="QIQ06699.1"/>
    <property type="molecule type" value="Genomic_DNA"/>
</dbReference>
<dbReference type="InterPro" id="IPR009001">
    <property type="entry name" value="Transl_elong_EF1A/Init_IF2_C"/>
</dbReference>
<dbReference type="GO" id="GO:0003746">
    <property type="term" value="F:translation elongation factor activity"/>
    <property type="evidence" value="ECO:0007669"/>
    <property type="project" value="UniProtKB-KW"/>
</dbReference>
<dbReference type="AlphaFoldDB" id="A0A6G9H8X9"/>
<evidence type="ECO:0000256" key="1">
    <source>
        <dbReference type="ARBA" id="ARBA00022741"/>
    </source>
</evidence>
<keyword evidence="7" id="KW-1185">Reference proteome</keyword>
<dbReference type="Proteomes" id="UP000501179">
    <property type="component" value="Chromosome"/>
</dbReference>
<reference evidence="6 7" key="1">
    <citation type="submission" date="2020-03" db="EMBL/GenBank/DDBJ databases">
        <title>A novel species.</title>
        <authorList>
            <person name="Gao J."/>
        </authorList>
    </citation>
    <scope>NUCLEOTIDE SEQUENCE [LARGE SCALE GENOMIC DNA]</scope>
    <source>
        <strain evidence="6 7">QMT-12</strain>
    </source>
</reference>
<evidence type="ECO:0000313" key="6">
    <source>
        <dbReference type="EMBL" id="QIQ06699.1"/>
    </source>
</evidence>
<sequence>MDVPGETPFLMYVEDVFWRDRGRGVLVAGRVGRGWVRRGDVVELVGFGGQVVVTVVEVEDCGRAVDGAGAGMNVGLVVRGVGVGVVERGQVLVAPGSVRQCTRFAATLALLSEEDGGAEVRTGARLRFHIGAAVVAGEVTLAGDMDVLRPLHVGDVTVALERPVVLENGLPFAFRYLGRAAGTGVVTLRR</sequence>
<dbReference type="PANTHER" id="PTHR43721">
    <property type="entry name" value="ELONGATION FACTOR TU-RELATED"/>
    <property type="match status" value="1"/>
</dbReference>
<keyword evidence="3" id="KW-0648">Protein biosynthesis</keyword>
<dbReference type="InterPro" id="IPR050055">
    <property type="entry name" value="EF-Tu_GTPase"/>
</dbReference>
<keyword evidence="2" id="KW-0251">Elongation factor</keyword>
<keyword evidence="1" id="KW-0547">Nucleotide-binding</keyword>
<proteinExistence type="predicted"/>
<evidence type="ECO:0000259" key="5">
    <source>
        <dbReference type="Pfam" id="PF03143"/>
    </source>
</evidence>
<feature type="domain" description="Translation elongation factor EFTu/EF1A C-terminal" evidence="5">
    <location>
        <begin position="97"/>
        <end position="187"/>
    </location>
</feature>
<protein>
    <recommendedName>
        <fullName evidence="5">Translation elongation factor EFTu/EF1A C-terminal domain-containing protein</fullName>
    </recommendedName>
</protein>
<gene>
    <name evidence="6" type="ORF">HA039_04470</name>
</gene>